<dbReference type="InterPro" id="IPR009956">
    <property type="entry name" value="Post-segregation_anti-tox_CcdA"/>
</dbReference>
<evidence type="ECO:0000313" key="2">
    <source>
        <dbReference type="EMBL" id="OWJ68400.1"/>
    </source>
</evidence>
<comment type="caution">
    <text evidence="2">The sequence shown here is derived from an EMBL/GenBank/DDBJ whole genome shotgun (WGS) entry which is preliminary data.</text>
</comment>
<keyword evidence="1" id="KW-1277">Toxin-antitoxin system</keyword>
<dbReference type="EMBL" id="NHON01000005">
    <property type="protein sequence ID" value="OWJ68400.1"/>
    <property type="molecule type" value="Genomic_DNA"/>
</dbReference>
<dbReference type="RefSeq" id="WP_088149822.1">
    <property type="nucleotide sequence ID" value="NZ_NHON01000005.1"/>
</dbReference>
<name>A0A211ZT08_9PROT</name>
<evidence type="ECO:0000256" key="1">
    <source>
        <dbReference type="ARBA" id="ARBA00022649"/>
    </source>
</evidence>
<dbReference type="Proteomes" id="UP000196655">
    <property type="component" value="Unassembled WGS sequence"/>
</dbReference>
<proteinExistence type="predicted"/>
<protein>
    <recommendedName>
        <fullName evidence="4">Post-segregation antitoxin CcdA</fullName>
    </recommendedName>
</protein>
<dbReference type="AlphaFoldDB" id="A0A211ZT08"/>
<dbReference type="Pfam" id="PF07362">
    <property type="entry name" value="CcdA"/>
    <property type="match status" value="1"/>
</dbReference>
<sequence>MLTRYREDAPKKPVNCSMNSDLVARAKAMGINVSAAAEAGLLTAIEQAERRRIQEETDALMKFWNEHRAQFGTPADEYCEI</sequence>
<evidence type="ECO:0008006" key="4">
    <source>
        <dbReference type="Google" id="ProtNLM"/>
    </source>
</evidence>
<accession>A0A211ZT08</accession>
<gene>
    <name evidence="2" type="ORF">BWR60_04545</name>
</gene>
<dbReference type="OrthoDB" id="7191115at2"/>
<keyword evidence="3" id="KW-1185">Reference proteome</keyword>
<evidence type="ECO:0000313" key="3">
    <source>
        <dbReference type="Proteomes" id="UP000196655"/>
    </source>
</evidence>
<reference evidence="3" key="1">
    <citation type="submission" date="2017-05" db="EMBL/GenBank/DDBJ databases">
        <authorList>
            <person name="Macchi M."/>
            <person name="Festa S."/>
            <person name="Coppotelli B.M."/>
            <person name="Morelli I.S."/>
        </authorList>
    </citation>
    <scope>NUCLEOTIDE SEQUENCE [LARGE SCALE GENOMIC DNA]</scope>
    <source>
        <strain evidence="3">I</strain>
    </source>
</reference>
<organism evidence="2 3">
    <name type="scientific">Inquilinus limosus</name>
    <dbReference type="NCBI Taxonomy" id="171674"/>
    <lineage>
        <taxon>Bacteria</taxon>
        <taxon>Pseudomonadati</taxon>
        <taxon>Pseudomonadota</taxon>
        <taxon>Alphaproteobacteria</taxon>
        <taxon>Rhodospirillales</taxon>
        <taxon>Rhodospirillaceae</taxon>
        <taxon>Inquilinus</taxon>
    </lineage>
</organism>